<protein>
    <submittedName>
        <fullName evidence="1">Uncharacterized protein</fullName>
    </submittedName>
</protein>
<dbReference type="AlphaFoldDB" id="A0A517QNA3"/>
<dbReference type="Proteomes" id="UP000315724">
    <property type="component" value="Chromosome"/>
</dbReference>
<evidence type="ECO:0000313" key="1">
    <source>
        <dbReference type="EMBL" id="QDT33109.1"/>
    </source>
</evidence>
<accession>A0A517QNA3</accession>
<evidence type="ECO:0000313" key="2">
    <source>
        <dbReference type="Proteomes" id="UP000315724"/>
    </source>
</evidence>
<name>A0A517QNA3_9PLAN</name>
<keyword evidence="2" id="KW-1185">Reference proteome</keyword>
<dbReference type="EMBL" id="CP036267">
    <property type="protein sequence ID" value="QDT33109.1"/>
    <property type="molecule type" value="Genomic_DNA"/>
</dbReference>
<proteinExistence type="predicted"/>
<gene>
    <name evidence="1" type="ORF">Mal48_23610</name>
</gene>
<sequence length="45" mass="4939">MKCVLHGQTIEQTTLDVGHVKNLVAKLNRVITVRLYSGKTSSVAE</sequence>
<organism evidence="1 2">
    <name type="scientific">Thalassoglobus polymorphus</name>
    <dbReference type="NCBI Taxonomy" id="2527994"/>
    <lineage>
        <taxon>Bacteria</taxon>
        <taxon>Pseudomonadati</taxon>
        <taxon>Planctomycetota</taxon>
        <taxon>Planctomycetia</taxon>
        <taxon>Planctomycetales</taxon>
        <taxon>Planctomycetaceae</taxon>
        <taxon>Thalassoglobus</taxon>
    </lineage>
</organism>
<reference evidence="1 2" key="1">
    <citation type="submission" date="2019-02" db="EMBL/GenBank/DDBJ databases">
        <title>Deep-cultivation of Planctomycetes and their phenomic and genomic characterization uncovers novel biology.</title>
        <authorList>
            <person name="Wiegand S."/>
            <person name="Jogler M."/>
            <person name="Boedeker C."/>
            <person name="Pinto D."/>
            <person name="Vollmers J."/>
            <person name="Rivas-Marin E."/>
            <person name="Kohn T."/>
            <person name="Peeters S.H."/>
            <person name="Heuer A."/>
            <person name="Rast P."/>
            <person name="Oberbeckmann S."/>
            <person name="Bunk B."/>
            <person name="Jeske O."/>
            <person name="Meyerdierks A."/>
            <person name="Storesund J.E."/>
            <person name="Kallscheuer N."/>
            <person name="Luecker S."/>
            <person name="Lage O.M."/>
            <person name="Pohl T."/>
            <person name="Merkel B.J."/>
            <person name="Hornburger P."/>
            <person name="Mueller R.-W."/>
            <person name="Bruemmer F."/>
            <person name="Labrenz M."/>
            <person name="Spormann A.M."/>
            <person name="Op den Camp H."/>
            <person name="Overmann J."/>
            <person name="Amann R."/>
            <person name="Jetten M.S.M."/>
            <person name="Mascher T."/>
            <person name="Medema M.H."/>
            <person name="Devos D.P."/>
            <person name="Kaster A.-K."/>
            <person name="Ovreas L."/>
            <person name="Rohde M."/>
            <person name="Galperin M.Y."/>
            <person name="Jogler C."/>
        </authorList>
    </citation>
    <scope>NUCLEOTIDE SEQUENCE [LARGE SCALE GENOMIC DNA]</scope>
    <source>
        <strain evidence="1 2">Mal48</strain>
    </source>
</reference>
<dbReference type="KEGG" id="tpol:Mal48_23610"/>